<dbReference type="InterPro" id="IPR003958">
    <property type="entry name" value="CBFA_NFYB_domain"/>
</dbReference>
<comment type="caution">
    <text evidence="3">The sequence shown here is derived from an EMBL/GenBank/DDBJ whole genome shotgun (WGS) entry which is preliminary data.</text>
</comment>
<evidence type="ECO:0000313" key="3">
    <source>
        <dbReference type="EMBL" id="KAK7266415.1"/>
    </source>
</evidence>
<feature type="transmembrane region" description="Helical" evidence="1">
    <location>
        <begin position="33"/>
        <end position="54"/>
    </location>
</feature>
<dbReference type="EMBL" id="JAYWIO010000004">
    <property type="protein sequence ID" value="KAK7266415.1"/>
    <property type="molecule type" value="Genomic_DNA"/>
</dbReference>
<evidence type="ECO:0000256" key="1">
    <source>
        <dbReference type="SAM" id="Phobius"/>
    </source>
</evidence>
<gene>
    <name evidence="3" type="ORF">RIF29_19059</name>
</gene>
<dbReference type="SUPFAM" id="SSF47113">
    <property type="entry name" value="Histone-fold"/>
    <property type="match status" value="1"/>
</dbReference>
<keyword evidence="1" id="KW-1133">Transmembrane helix</keyword>
<keyword evidence="1" id="KW-0472">Membrane</keyword>
<evidence type="ECO:0000259" key="2">
    <source>
        <dbReference type="Pfam" id="PF00808"/>
    </source>
</evidence>
<dbReference type="Pfam" id="PF00808">
    <property type="entry name" value="CBFD_NFYB_HMF"/>
    <property type="match status" value="1"/>
</dbReference>
<dbReference type="AlphaFoldDB" id="A0AAN9F3A3"/>
<organism evidence="3 4">
    <name type="scientific">Crotalaria pallida</name>
    <name type="common">Smooth rattlebox</name>
    <name type="synonym">Crotalaria striata</name>
    <dbReference type="NCBI Taxonomy" id="3830"/>
    <lineage>
        <taxon>Eukaryota</taxon>
        <taxon>Viridiplantae</taxon>
        <taxon>Streptophyta</taxon>
        <taxon>Embryophyta</taxon>
        <taxon>Tracheophyta</taxon>
        <taxon>Spermatophyta</taxon>
        <taxon>Magnoliopsida</taxon>
        <taxon>eudicotyledons</taxon>
        <taxon>Gunneridae</taxon>
        <taxon>Pentapetalae</taxon>
        <taxon>rosids</taxon>
        <taxon>fabids</taxon>
        <taxon>Fabales</taxon>
        <taxon>Fabaceae</taxon>
        <taxon>Papilionoideae</taxon>
        <taxon>50 kb inversion clade</taxon>
        <taxon>genistoids sensu lato</taxon>
        <taxon>core genistoids</taxon>
        <taxon>Crotalarieae</taxon>
        <taxon>Crotalaria</taxon>
    </lineage>
</organism>
<protein>
    <recommendedName>
        <fullName evidence="2">Transcription factor CBF/NF-Y/archaeal histone domain-containing protein</fullName>
    </recommendedName>
</protein>
<keyword evidence="1" id="KW-0812">Transmembrane</keyword>
<feature type="domain" description="Transcription factor CBF/NF-Y/archaeal histone" evidence="2">
    <location>
        <begin position="61"/>
        <end position="95"/>
    </location>
</feature>
<sequence>MKQNIIALLIGSVGATLTLCAYSQTFISPGQSITLGLLVLMLGLLVEAALTSSIDMCSIVFSKACELFIEELVRRSWNMTIQGQRRTLHKEDVTSTVIAMCCYSSPVNTNLLPSRLSHIEEEKVQ</sequence>
<proteinExistence type="predicted"/>
<dbReference type="Proteomes" id="UP001372338">
    <property type="component" value="Unassembled WGS sequence"/>
</dbReference>
<accession>A0AAN9F3A3</accession>
<name>A0AAN9F3A3_CROPI</name>
<evidence type="ECO:0000313" key="4">
    <source>
        <dbReference type="Proteomes" id="UP001372338"/>
    </source>
</evidence>
<dbReference type="InterPro" id="IPR009072">
    <property type="entry name" value="Histone-fold"/>
</dbReference>
<reference evidence="3 4" key="1">
    <citation type="submission" date="2024-01" db="EMBL/GenBank/DDBJ databases">
        <title>The genomes of 5 underutilized Papilionoideae crops provide insights into root nodulation and disease resistanc.</title>
        <authorList>
            <person name="Yuan L."/>
        </authorList>
    </citation>
    <scope>NUCLEOTIDE SEQUENCE [LARGE SCALE GENOMIC DNA]</scope>
    <source>
        <strain evidence="3">ZHUSHIDOU_FW_LH</strain>
        <tissue evidence="3">Leaf</tissue>
    </source>
</reference>
<keyword evidence="4" id="KW-1185">Reference proteome</keyword>
<dbReference type="GO" id="GO:0046982">
    <property type="term" value="F:protein heterodimerization activity"/>
    <property type="evidence" value="ECO:0007669"/>
    <property type="project" value="InterPro"/>
</dbReference>
<dbReference type="Gene3D" id="1.10.20.10">
    <property type="entry name" value="Histone, subunit A"/>
    <property type="match status" value="1"/>
</dbReference>